<gene>
    <name evidence="5" type="ORF">R1flu_024883</name>
</gene>
<evidence type="ECO:0000259" key="4">
    <source>
        <dbReference type="SMART" id="SM00534"/>
    </source>
</evidence>
<dbReference type="InterPro" id="IPR027417">
    <property type="entry name" value="P-loop_NTPase"/>
</dbReference>
<dbReference type="SMART" id="SM00534">
    <property type="entry name" value="MUTSac"/>
    <property type="match status" value="1"/>
</dbReference>
<dbReference type="Pfam" id="PF00488">
    <property type="entry name" value="MutS_V"/>
    <property type="match status" value="1"/>
</dbReference>
<keyword evidence="6" id="KW-1185">Reference proteome</keyword>
<dbReference type="PANTHER" id="PTHR48448:SF1">
    <property type="entry name" value="MUTL PROTEIN ISOFORM 1"/>
    <property type="match status" value="1"/>
</dbReference>
<evidence type="ECO:0000256" key="1">
    <source>
        <dbReference type="ARBA" id="ARBA00022741"/>
    </source>
</evidence>
<dbReference type="InterPro" id="IPR053276">
    <property type="entry name" value="MtDNA_mismatch_repair_MutS"/>
</dbReference>
<keyword evidence="3" id="KW-0238">DNA-binding</keyword>
<dbReference type="PANTHER" id="PTHR48448">
    <property type="entry name" value="MUTL PROTEIN ISOFORM 1"/>
    <property type="match status" value="1"/>
</dbReference>
<feature type="domain" description="DNA mismatch repair proteins mutS family" evidence="4">
    <location>
        <begin position="1"/>
        <end position="121"/>
    </location>
</feature>
<evidence type="ECO:0000256" key="2">
    <source>
        <dbReference type="ARBA" id="ARBA00022840"/>
    </source>
</evidence>
<dbReference type="Gene3D" id="3.40.50.300">
    <property type="entry name" value="P-loop containing nucleotide triphosphate hydrolases"/>
    <property type="match status" value="1"/>
</dbReference>
<dbReference type="AlphaFoldDB" id="A0ABD1XW67"/>
<evidence type="ECO:0000313" key="5">
    <source>
        <dbReference type="EMBL" id="KAL2613191.1"/>
    </source>
</evidence>
<keyword evidence="1" id="KW-0547">Nucleotide-binding</keyword>
<sequence>MSQLRSIISDATAKSLILYDEPCKGTEVSKGTFLVASVLEHLDGVGCLGAISTHLHDLLDMQLDTKRVVMKAMEVESLKDGRLKPTWKLVDGDCRESLAFDTARKEGVPENIIQRAEEFGKLHKVEPLICT</sequence>
<keyword evidence="2" id="KW-0067">ATP-binding</keyword>
<evidence type="ECO:0000313" key="6">
    <source>
        <dbReference type="Proteomes" id="UP001605036"/>
    </source>
</evidence>
<evidence type="ECO:0000256" key="3">
    <source>
        <dbReference type="ARBA" id="ARBA00023125"/>
    </source>
</evidence>
<dbReference type="Proteomes" id="UP001605036">
    <property type="component" value="Unassembled WGS sequence"/>
</dbReference>
<name>A0ABD1XW67_9MARC</name>
<comment type="caution">
    <text evidence="5">The sequence shown here is derived from an EMBL/GenBank/DDBJ whole genome shotgun (WGS) entry which is preliminary data.</text>
</comment>
<reference evidence="5 6" key="1">
    <citation type="submission" date="2024-09" db="EMBL/GenBank/DDBJ databases">
        <title>Chromosome-scale assembly of Riccia fluitans.</title>
        <authorList>
            <person name="Paukszto L."/>
            <person name="Sawicki J."/>
            <person name="Karawczyk K."/>
            <person name="Piernik-Szablinska J."/>
            <person name="Szczecinska M."/>
            <person name="Mazdziarz M."/>
        </authorList>
    </citation>
    <scope>NUCLEOTIDE SEQUENCE [LARGE SCALE GENOMIC DNA]</scope>
    <source>
        <strain evidence="5">Rf_01</strain>
        <tissue evidence="5">Aerial parts of the thallus</tissue>
    </source>
</reference>
<dbReference type="GO" id="GO:0005524">
    <property type="term" value="F:ATP binding"/>
    <property type="evidence" value="ECO:0007669"/>
    <property type="project" value="UniProtKB-KW"/>
</dbReference>
<accession>A0ABD1XW67</accession>
<organism evidence="5 6">
    <name type="scientific">Riccia fluitans</name>
    <dbReference type="NCBI Taxonomy" id="41844"/>
    <lineage>
        <taxon>Eukaryota</taxon>
        <taxon>Viridiplantae</taxon>
        <taxon>Streptophyta</taxon>
        <taxon>Embryophyta</taxon>
        <taxon>Marchantiophyta</taxon>
        <taxon>Marchantiopsida</taxon>
        <taxon>Marchantiidae</taxon>
        <taxon>Marchantiales</taxon>
        <taxon>Ricciaceae</taxon>
        <taxon>Riccia</taxon>
    </lineage>
</organism>
<dbReference type="GO" id="GO:0003677">
    <property type="term" value="F:DNA binding"/>
    <property type="evidence" value="ECO:0007669"/>
    <property type="project" value="UniProtKB-KW"/>
</dbReference>
<proteinExistence type="predicted"/>
<dbReference type="InterPro" id="IPR000432">
    <property type="entry name" value="DNA_mismatch_repair_MutS_C"/>
</dbReference>
<dbReference type="EMBL" id="JBHFFA010000007">
    <property type="protein sequence ID" value="KAL2613191.1"/>
    <property type="molecule type" value="Genomic_DNA"/>
</dbReference>
<protein>
    <recommendedName>
        <fullName evidence="4">DNA mismatch repair proteins mutS family domain-containing protein</fullName>
    </recommendedName>
</protein>
<dbReference type="SUPFAM" id="SSF52540">
    <property type="entry name" value="P-loop containing nucleoside triphosphate hydrolases"/>
    <property type="match status" value="1"/>
</dbReference>